<dbReference type="Pfam" id="PF07947">
    <property type="entry name" value="YhhN"/>
    <property type="match status" value="1"/>
</dbReference>
<dbReference type="HOGENOM" id="CLU_079086_0_0_10"/>
<organism evidence="7 8">
    <name type="scientific">Formosa agariphila (strain DSM 15362 / KCTC 12365 / LMG 23005 / KMM 3901 / M-2Alg 35-1)</name>
    <dbReference type="NCBI Taxonomy" id="1347342"/>
    <lineage>
        <taxon>Bacteria</taxon>
        <taxon>Pseudomonadati</taxon>
        <taxon>Bacteroidota</taxon>
        <taxon>Flavobacteriia</taxon>
        <taxon>Flavobacteriales</taxon>
        <taxon>Flavobacteriaceae</taxon>
        <taxon>Formosa</taxon>
    </lineage>
</organism>
<keyword evidence="4 6" id="KW-1133">Transmembrane helix</keyword>
<dbReference type="PANTHER" id="PTHR31885">
    <property type="entry name" value="GH04784P"/>
    <property type="match status" value="1"/>
</dbReference>
<proteinExistence type="inferred from homology"/>
<reference evidence="7 8" key="1">
    <citation type="journal article" date="2013" name="Appl. Environ. Microbiol.">
        <title>The genome of the alga-associated marine flavobacterium Formosa agariphila KMM 3901T reveals a broad potential for degradation of algal polysaccharides.</title>
        <authorList>
            <person name="Mann A.J."/>
            <person name="Hahnke R.L."/>
            <person name="Huang S."/>
            <person name="Werner J."/>
            <person name="Xing P."/>
            <person name="Barbeyron T."/>
            <person name="Huettel B."/>
            <person name="Stueber K."/>
            <person name="Reinhardt R."/>
            <person name="Harder J."/>
            <person name="Gloeckner F.O."/>
            <person name="Amann R.I."/>
            <person name="Teeling H."/>
        </authorList>
    </citation>
    <scope>NUCLEOTIDE SEQUENCE [LARGE SCALE GENOMIC DNA]</scope>
    <source>
        <strain evidence="8">DSM 15362 / KCTC 12365 / LMG 23005 / KMM 3901</strain>
    </source>
</reference>
<dbReference type="AlphaFoldDB" id="T2KLE2"/>
<dbReference type="OrthoDB" id="5651790at2"/>
<dbReference type="PANTHER" id="PTHR31885:SF6">
    <property type="entry name" value="GH04784P"/>
    <property type="match status" value="1"/>
</dbReference>
<comment type="subcellular location">
    <subcellularLocation>
        <location evidence="1">Membrane</location>
        <topology evidence="1">Multi-pass membrane protein</topology>
    </subcellularLocation>
</comment>
<feature type="transmembrane region" description="Helical" evidence="6">
    <location>
        <begin position="201"/>
        <end position="218"/>
    </location>
</feature>
<keyword evidence="3 6" id="KW-0812">Transmembrane</keyword>
<feature type="transmembrane region" description="Helical" evidence="6">
    <location>
        <begin position="116"/>
        <end position="134"/>
    </location>
</feature>
<dbReference type="Proteomes" id="UP000016160">
    <property type="component" value="Chromosome"/>
</dbReference>
<evidence type="ECO:0000313" key="7">
    <source>
        <dbReference type="EMBL" id="CDF79722.1"/>
    </source>
</evidence>
<feature type="transmembrane region" description="Helical" evidence="6">
    <location>
        <begin position="7"/>
        <end position="26"/>
    </location>
</feature>
<gene>
    <name evidence="7" type="ORF">BN863_20100</name>
</gene>
<keyword evidence="5 6" id="KW-0472">Membrane</keyword>
<evidence type="ECO:0000256" key="3">
    <source>
        <dbReference type="ARBA" id="ARBA00022692"/>
    </source>
</evidence>
<dbReference type="STRING" id="1347342.BN863_20100"/>
<sequence>MLSRTDWNFIKIYLVILLSELIFTNINHLSAIHYITKPALLISLILFFYKTNSSASTYVKKFTLLALVFSLIGDILLMFQDKNALFFPLGLASFLIAHIMYILVFLKDRRTNKKSLLFLTVVSLYGLILLHFLSPNLGELFTPVIIYIIAILAMVTTAYLRNKTDSKMSYYLILIGAFLFIISDSILAIDKFLVPLNYSHILIMLTYGLAQLTLVLGIKNSL</sequence>
<protein>
    <submittedName>
        <fullName evidence="7">YhhN-like family protein</fullName>
    </submittedName>
</protein>
<dbReference type="eggNOG" id="COG3714">
    <property type="taxonomic scope" value="Bacteria"/>
</dbReference>
<evidence type="ECO:0000256" key="5">
    <source>
        <dbReference type="ARBA" id="ARBA00023136"/>
    </source>
</evidence>
<evidence type="ECO:0000313" key="8">
    <source>
        <dbReference type="Proteomes" id="UP000016160"/>
    </source>
</evidence>
<feature type="transmembrane region" description="Helical" evidence="6">
    <location>
        <begin position="62"/>
        <end position="79"/>
    </location>
</feature>
<feature type="transmembrane region" description="Helical" evidence="6">
    <location>
        <begin position="85"/>
        <end position="104"/>
    </location>
</feature>
<evidence type="ECO:0000256" key="2">
    <source>
        <dbReference type="ARBA" id="ARBA00007375"/>
    </source>
</evidence>
<evidence type="ECO:0000256" key="6">
    <source>
        <dbReference type="SAM" id="Phobius"/>
    </source>
</evidence>
<feature type="transmembrane region" description="Helical" evidence="6">
    <location>
        <begin position="32"/>
        <end position="50"/>
    </location>
</feature>
<dbReference type="GO" id="GO:0016020">
    <property type="term" value="C:membrane"/>
    <property type="evidence" value="ECO:0007669"/>
    <property type="project" value="UniProtKB-SubCell"/>
</dbReference>
<keyword evidence="8" id="KW-1185">Reference proteome</keyword>
<dbReference type="GO" id="GO:0016787">
    <property type="term" value="F:hydrolase activity"/>
    <property type="evidence" value="ECO:0007669"/>
    <property type="project" value="TreeGrafter"/>
</dbReference>
<feature type="transmembrane region" description="Helical" evidence="6">
    <location>
        <begin position="140"/>
        <end position="160"/>
    </location>
</feature>
<dbReference type="EMBL" id="HG315671">
    <property type="protein sequence ID" value="CDF79722.1"/>
    <property type="molecule type" value="Genomic_DNA"/>
</dbReference>
<dbReference type="InterPro" id="IPR012506">
    <property type="entry name" value="TMEM86B-like"/>
</dbReference>
<evidence type="ECO:0000256" key="1">
    <source>
        <dbReference type="ARBA" id="ARBA00004141"/>
    </source>
</evidence>
<name>T2KLE2_FORAG</name>
<feature type="transmembrane region" description="Helical" evidence="6">
    <location>
        <begin position="169"/>
        <end position="189"/>
    </location>
</feature>
<dbReference type="RefSeq" id="WP_038530128.1">
    <property type="nucleotide sequence ID" value="NZ_HG315671.1"/>
</dbReference>
<evidence type="ECO:0000256" key="4">
    <source>
        <dbReference type="ARBA" id="ARBA00022989"/>
    </source>
</evidence>
<accession>T2KLE2</accession>
<dbReference type="PATRIC" id="fig|1347342.6.peg.2015"/>
<comment type="similarity">
    <text evidence="2">Belongs to the TMEM86 family.</text>
</comment>